<dbReference type="InterPro" id="IPR029044">
    <property type="entry name" value="Nucleotide-diphossugar_trans"/>
</dbReference>
<evidence type="ECO:0000313" key="3">
    <source>
        <dbReference type="EMBL" id="QHS46920.1"/>
    </source>
</evidence>
<name>A0A6P1UY70_9ENTR</name>
<evidence type="ECO:0000256" key="1">
    <source>
        <dbReference type="ARBA" id="ARBA00038494"/>
    </source>
</evidence>
<evidence type="ECO:0000313" key="4">
    <source>
        <dbReference type="Proteomes" id="UP000464389"/>
    </source>
</evidence>
<dbReference type="SUPFAM" id="SSF53448">
    <property type="entry name" value="Nucleotide-diphospho-sugar transferases"/>
    <property type="match status" value="1"/>
</dbReference>
<accession>A0A6P1UY70</accession>
<dbReference type="Gene3D" id="3.90.550.10">
    <property type="entry name" value="Spore Coat Polysaccharide Biosynthesis Protein SpsA, Chain A"/>
    <property type="match status" value="1"/>
</dbReference>
<dbReference type="PANTHER" id="PTHR43630:SF2">
    <property type="entry name" value="GLYCOSYLTRANSFERASE"/>
    <property type="match status" value="1"/>
</dbReference>
<organism evidence="3 4">
    <name type="scientific">Klebsiella michiganensis</name>
    <dbReference type="NCBI Taxonomy" id="1134687"/>
    <lineage>
        <taxon>Bacteria</taxon>
        <taxon>Pseudomonadati</taxon>
        <taxon>Pseudomonadota</taxon>
        <taxon>Gammaproteobacteria</taxon>
        <taxon>Enterobacterales</taxon>
        <taxon>Enterobacteriaceae</taxon>
        <taxon>Klebsiella/Raoultella group</taxon>
        <taxon>Klebsiella</taxon>
    </lineage>
</organism>
<comment type="similarity">
    <text evidence="1">Belongs to the glycosyltransferase 2 family. WaaE/KdtX subfamily.</text>
</comment>
<proteinExistence type="inferred from homology"/>
<dbReference type="Pfam" id="PF00535">
    <property type="entry name" value="Glycos_transf_2"/>
    <property type="match status" value="1"/>
</dbReference>
<dbReference type="InterPro" id="IPR001173">
    <property type="entry name" value="Glyco_trans_2-like"/>
</dbReference>
<dbReference type="GO" id="GO:0016740">
    <property type="term" value="F:transferase activity"/>
    <property type="evidence" value="ECO:0007669"/>
    <property type="project" value="UniProtKB-KW"/>
</dbReference>
<dbReference type="AlphaFoldDB" id="A0A6P1UY70"/>
<dbReference type="RefSeq" id="WP_162121968.1">
    <property type="nucleotide sequence ID" value="NZ_CP048108.1"/>
</dbReference>
<dbReference type="Proteomes" id="UP000464389">
    <property type="component" value="Chromosome"/>
</dbReference>
<protein>
    <submittedName>
        <fullName evidence="3">Glycosyltransferase</fullName>
    </submittedName>
</protein>
<dbReference type="EMBL" id="CP048108">
    <property type="protein sequence ID" value="QHS46920.1"/>
    <property type="molecule type" value="Genomic_DNA"/>
</dbReference>
<feature type="domain" description="Glycosyltransferase 2-like" evidence="2">
    <location>
        <begin position="73"/>
        <end position="202"/>
    </location>
</feature>
<gene>
    <name evidence="3" type="ORF">GW952_15555</name>
</gene>
<reference evidence="3 4" key="1">
    <citation type="submission" date="2020-01" db="EMBL/GenBank/DDBJ databases">
        <title>Bactrocera dorsalis gut bacteria genome.</title>
        <authorList>
            <person name="Zhang H."/>
            <person name="Cai Z."/>
        </authorList>
    </citation>
    <scope>NUCLEOTIDE SEQUENCE [LARGE SCALE GENOMIC DNA]</scope>
    <source>
        <strain evidence="3 4">BD177</strain>
    </source>
</reference>
<keyword evidence="3" id="KW-0808">Transferase</keyword>
<sequence>MLIDDLFFSRNFLEHLLRESNGVIQTKVLNRKKALDMLVLEPPKEDETNLAGIFPSEDLIYTRLDVVEHTFTALMICKNEEKVIEKNIQPLLQAFDYVIVVDTGSTDSTFNLLKKLQAENSNLLLKDFAWCDDFSIVRNYALSFVKSGWCCFFDADEYIDDVEINSLFYLLNHLSNYKHILSCFLCPMIINGNNTISWTVGRFFLKESNFKYKDRIHEELFRDNDYKDIRLCIKIKIIHSGYNFDLKRKKISRDLRILSLALEEQPDNLKYQFYYSRENLLSFFDKKSLLLARSVLDKCSDAGLSGYEKDLLVSIMIYYYINNLFDDFFALFKRYQSSYSNDPDLFYFKCLVLLRCGEEPLTVLNDVIAFKNNKFSFGNSIINFNGMHLDEIICRCLIMLKSFDLAKKYFFFIRQEFPLGCIDGFTNFNMLDIFKE</sequence>
<dbReference type="PANTHER" id="PTHR43630">
    <property type="entry name" value="POLY-BETA-1,6-N-ACETYL-D-GLUCOSAMINE SYNTHASE"/>
    <property type="match status" value="1"/>
</dbReference>
<evidence type="ECO:0000259" key="2">
    <source>
        <dbReference type="Pfam" id="PF00535"/>
    </source>
</evidence>